<feature type="signal peptide" evidence="1">
    <location>
        <begin position="1"/>
        <end position="19"/>
    </location>
</feature>
<dbReference type="EMBL" id="BPNI01000021">
    <property type="protein sequence ID" value="GJA40701.1"/>
    <property type="molecule type" value="Genomic_DNA"/>
</dbReference>
<dbReference type="Proteomes" id="UP000886939">
    <property type="component" value="Unassembled WGS sequence"/>
</dbReference>
<dbReference type="RefSeq" id="WP_223916207.1">
    <property type="nucleotide sequence ID" value="NZ_BPNG01000040.1"/>
</dbReference>
<reference evidence="2" key="1">
    <citation type="submission" date="2021-07" db="EMBL/GenBank/DDBJ databases">
        <title>Draft genome sequence of carbapenem-resistant Aeromonas spp. in Japan.</title>
        <authorList>
            <person name="Maehana S."/>
            <person name="Suzuki M."/>
            <person name="Kitasato H."/>
        </authorList>
    </citation>
    <scope>NUCLEOTIDE SEQUENCE</scope>
    <source>
        <strain evidence="2">KAM343</strain>
    </source>
</reference>
<evidence type="ECO:0000256" key="1">
    <source>
        <dbReference type="SAM" id="SignalP"/>
    </source>
</evidence>
<accession>A0AAV4YIK8</accession>
<sequence>MKKTLIALAVAGLSFNAMAINFTTDKPSDTTSKYPKELAITAGTVIAVAAPETVIVKAGVSLTTPYVRFELTNAKFEDVPTLATDAGADFEWVLTAGGKGENYAVFNKKLKAGGTANSIIGEVLILSAAKGLKLDAQSKVDVTYSIHETAAGAINKTGALLTKSGTQLDFVDSLEVSAKADADLKEIDLSPKTAADKGKVFTDDATKLKTPFINLSVGTVADLKKQDGTPALLTDLIASGTWVLTGDFSARPAAAAAGVTGAAFMTTDSKATLAAALPGQLTADTIYNVGGSKLINGGVYSAELTVVPKTGYVFGSYKTANAAEIKKNGSSTEIDLALNPVGAYDNFIRVTNKGNAAGEVTFNVINDQGAVKQTTLASVLGADKGLLAAGASTTQINIKDIADKAGFTSVDGKLRLVIDTTIPRKGDDDMVVAQSYAANKTNGVLTLLK</sequence>
<feature type="chain" id="PRO_5043999994" description="S-layer protein" evidence="1">
    <location>
        <begin position="20"/>
        <end position="449"/>
    </location>
</feature>
<comment type="caution">
    <text evidence="2">The sequence shown here is derived from an EMBL/GenBank/DDBJ whole genome shotgun (WGS) entry which is preliminary data.</text>
</comment>
<dbReference type="AlphaFoldDB" id="A0AAV4YIK8"/>
<evidence type="ECO:0000313" key="3">
    <source>
        <dbReference type="Proteomes" id="UP000886939"/>
    </source>
</evidence>
<protein>
    <recommendedName>
        <fullName evidence="4">S-layer protein</fullName>
    </recommendedName>
</protein>
<evidence type="ECO:0000313" key="2">
    <source>
        <dbReference type="EMBL" id="GJA40701.1"/>
    </source>
</evidence>
<name>A0AAV4YIK8_AERCA</name>
<evidence type="ECO:0008006" key="4">
    <source>
        <dbReference type="Google" id="ProtNLM"/>
    </source>
</evidence>
<proteinExistence type="predicted"/>
<keyword evidence="1" id="KW-0732">Signal</keyword>
<organism evidence="2 3">
    <name type="scientific">Aeromonas caviae</name>
    <name type="common">Aeromonas punctata</name>
    <dbReference type="NCBI Taxonomy" id="648"/>
    <lineage>
        <taxon>Bacteria</taxon>
        <taxon>Pseudomonadati</taxon>
        <taxon>Pseudomonadota</taxon>
        <taxon>Gammaproteobacteria</taxon>
        <taxon>Aeromonadales</taxon>
        <taxon>Aeromonadaceae</taxon>
        <taxon>Aeromonas</taxon>
    </lineage>
</organism>
<gene>
    <name evidence="2" type="ORF">KAM343_14970</name>
</gene>